<feature type="chain" id="PRO_5012195727" evidence="2">
    <location>
        <begin position="20"/>
        <end position="131"/>
    </location>
</feature>
<keyword evidence="2" id="KW-0732">Signal</keyword>
<dbReference type="AlphaFoldDB" id="A0A238LHM2"/>
<evidence type="ECO:0000256" key="1">
    <source>
        <dbReference type="SAM" id="Phobius"/>
    </source>
</evidence>
<feature type="transmembrane region" description="Helical" evidence="1">
    <location>
        <begin position="100"/>
        <end position="119"/>
    </location>
</feature>
<evidence type="ECO:0000313" key="3">
    <source>
        <dbReference type="EMBL" id="SMY09043.1"/>
    </source>
</evidence>
<gene>
    <name evidence="3" type="ORF">LOM8899_03204</name>
</gene>
<keyword evidence="4" id="KW-1185">Reference proteome</keyword>
<dbReference type="RefSeq" id="WP_093993243.1">
    <property type="nucleotide sequence ID" value="NZ_FXZK01000007.1"/>
</dbReference>
<keyword evidence="1" id="KW-0812">Transmembrane</keyword>
<sequence>MSRLLFAFMTAFAAAAVVAAVAVSFDIASRFGAHPLWSETVVWIGLALALCLTALALRSRSLAWGGAVTSLLAGAVSARFGKQIFAASFAENGLAGRFWYFGWIGLCTGFIALIALTFLHNAQRSVPPAER</sequence>
<dbReference type="OrthoDB" id="7857583at2"/>
<name>A0A238LHM2_9RHOB</name>
<dbReference type="Proteomes" id="UP000201613">
    <property type="component" value="Unassembled WGS sequence"/>
</dbReference>
<evidence type="ECO:0000256" key="2">
    <source>
        <dbReference type="SAM" id="SignalP"/>
    </source>
</evidence>
<reference evidence="3 4" key="1">
    <citation type="submission" date="2017-05" db="EMBL/GenBank/DDBJ databases">
        <authorList>
            <person name="Song R."/>
            <person name="Chenine A.L."/>
            <person name="Ruprecht R.M."/>
        </authorList>
    </citation>
    <scope>NUCLEOTIDE SEQUENCE [LARGE SCALE GENOMIC DNA]</scope>
    <source>
        <strain evidence="3 4">CECT 8899</strain>
    </source>
</reference>
<proteinExistence type="predicted"/>
<protein>
    <submittedName>
        <fullName evidence="3">Uncharacterized protein</fullName>
    </submittedName>
</protein>
<feature type="signal peptide" evidence="2">
    <location>
        <begin position="1"/>
        <end position="19"/>
    </location>
</feature>
<dbReference type="EMBL" id="FXZK01000007">
    <property type="protein sequence ID" value="SMY09043.1"/>
    <property type="molecule type" value="Genomic_DNA"/>
</dbReference>
<feature type="transmembrane region" description="Helical" evidence="1">
    <location>
        <begin position="62"/>
        <end position="80"/>
    </location>
</feature>
<keyword evidence="1" id="KW-1133">Transmembrane helix</keyword>
<evidence type="ECO:0000313" key="4">
    <source>
        <dbReference type="Proteomes" id="UP000201613"/>
    </source>
</evidence>
<feature type="transmembrane region" description="Helical" evidence="1">
    <location>
        <begin position="36"/>
        <end position="55"/>
    </location>
</feature>
<organism evidence="3 4">
    <name type="scientific">Flavimaricola marinus</name>
    <dbReference type="NCBI Taxonomy" id="1819565"/>
    <lineage>
        <taxon>Bacteria</taxon>
        <taxon>Pseudomonadati</taxon>
        <taxon>Pseudomonadota</taxon>
        <taxon>Alphaproteobacteria</taxon>
        <taxon>Rhodobacterales</taxon>
        <taxon>Paracoccaceae</taxon>
        <taxon>Flavimaricola</taxon>
    </lineage>
</organism>
<accession>A0A238LHM2</accession>
<keyword evidence="1" id="KW-0472">Membrane</keyword>